<keyword evidence="7 8" id="KW-0472">Membrane</keyword>
<dbReference type="PROSITE" id="PS50850">
    <property type="entry name" value="MFS"/>
    <property type="match status" value="1"/>
</dbReference>
<dbReference type="SUPFAM" id="SSF103473">
    <property type="entry name" value="MFS general substrate transporter"/>
    <property type="match status" value="1"/>
</dbReference>
<dbReference type="NCBIfam" id="NF003477">
    <property type="entry name" value="PRK05122.1"/>
    <property type="match status" value="1"/>
</dbReference>
<feature type="transmembrane region" description="Helical" evidence="8">
    <location>
        <begin position="12"/>
        <end position="34"/>
    </location>
</feature>
<dbReference type="Proteomes" id="UP000019028">
    <property type="component" value="Plasmid pHS1"/>
</dbReference>
<feature type="transmembrane region" description="Helical" evidence="8">
    <location>
        <begin position="280"/>
        <end position="298"/>
    </location>
</feature>
<organism evidence="10 11">
    <name type="scientific">Sodalis praecaptivus</name>
    <dbReference type="NCBI Taxonomy" id="1239307"/>
    <lineage>
        <taxon>Bacteria</taxon>
        <taxon>Pseudomonadati</taxon>
        <taxon>Pseudomonadota</taxon>
        <taxon>Gammaproteobacteria</taxon>
        <taxon>Enterobacterales</taxon>
        <taxon>Bruguierivoracaceae</taxon>
        <taxon>Sodalis</taxon>
    </lineage>
</organism>
<dbReference type="GO" id="GO:0022857">
    <property type="term" value="F:transmembrane transporter activity"/>
    <property type="evidence" value="ECO:0007669"/>
    <property type="project" value="UniProtKB-UniRule"/>
</dbReference>
<keyword evidence="10" id="KW-0614">Plasmid</keyword>
<dbReference type="InterPro" id="IPR020846">
    <property type="entry name" value="MFS_dom"/>
</dbReference>
<dbReference type="KEGG" id="sod:Sant_P0114"/>
<dbReference type="RefSeq" id="WP_025424287.1">
    <property type="nucleotide sequence ID" value="NZ_CP006570.1"/>
</dbReference>
<dbReference type="GO" id="GO:0005886">
    <property type="term" value="C:plasma membrane"/>
    <property type="evidence" value="ECO:0007669"/>
    <property type="project" value="UniProtKB-SubCell"/>
</dbReference>
<dbReference type="OrthoDB" id="322544at2"/>
<keyword evidence="6 8" id="KW-1133">Transmembrane helix</keyword>
<keyword evidence="5 8" id="KW-0812">Transmembrane</keyword>
<dbReference type="EMBL" id="CP006570">
    <property type="protein sequence ID" value="AHF79160.1"/>
    <property type="molecule type" value="Genomic_DNA"/>
</dbReference>
<evidence type="ECO:0000256" key="3">
    <source>
        <dbReference type="ARBA" id="ARBA00022475"/>
    </source>
</evidence>
<evidence type="ECO:0000313" key="11">
    <source>
        <dbReference type="Proteomes" id="UP000019028"/>
    </source>
</evidence>
<dbReference type="PANTHER" id="PTHR23517">
    <property type="entry name" value="RESISTANCE PROTEIN MDTM, PUTATIVE-RELATED-RELATED"/>
    <property type="match status" value="1"/>
</dbReference>
<keyword evidence="4 8" id="KW-0997">Cell inner membrane</keyword>
<feature type="transmembrane region" description="Helical" evidence="8">
    <location>
        <begin position="85"/>
        <end position="112"/>
    </location>
</feature>
<comment type="caution">
    <text evidence="8">Lacks conserved residue(s) required for the propagation of feature annotation.</text>
</comment>
<feature type="transmembrane region" description="Helical" evidence="8">
    <location>
        <begin position="46"/>
        <end position="64"/>
    </location>
</feature>
<feature type="transmembrane region" description="Helical" evidence="8">
    <location>
        <begin position="369"/>
        <end position="388"/>
    </location>
</feature>
<proteinExistence type="inferred from homology"/>
<dbReference type="HAMAP" id="MF_02091">
    <property type="entry name" value="MFS_YfcJ"/>
    <property type="match status" value="1"/>
</dbReference>
<dbReference type="Gene3D" id="1.20.1250.20">
    <property type="entry name" value="MFS general substrate transporter like domains"/>
    <property type="match status" value="1"/>
</dbReference>
<dbReference type="PANTHER" id="PTHR23517:SF1">
    <property type="match status" value="1"/>
</dbReference>
<dbReference type="NCBIfam" id="NF009048">
    <property type="entry name" value="PRK12382.1"/>
    <property type="match status" value="1"/>
</dbReference>
<evidence type="ECO:0000256" key="7">
    <source>
        <dbReference type="ARBA" id="ARBA00023136"/>
    </source>
</evidence>
<dbReference type="InterPro" id="IPR037541">
    <property type="entry name" value="MFS_YfcJ"/>
</dbReference>
<keyword evidence="2 8" id="KW-0813">Transport</keyword>
<sequence length="397" mass="40381">MTKLSRRDAGQVRLWIVSAVLFVSYLCVAIPLPVVPVFTTRQLGLSNSWAGLAVGVAFFSTLLTRGRAGALSDAAGSKSATRRGLLFYGAGAFISALAGVTTLPPLAAYFILVAGRLLVGWGESLVGVGIITWGIGLAGPAQAGKVLAIVGAAIYGALAVGGPLGLVLLNHVGFLGVMAVSVVLPCVGILAIAPLAEIAPAAAPPRRAALYPVLGRIWRHGLIVCLQGVGFAILGAFFSLLFLHREWAHAGFGITAFGAGFVLVRLCLGHLPDTRGALPVATVSLAVEAVGQLLLWGAGTPEVALVGALMTGIGCSLIFPAMGREVVQQVPADLRGTAMGGFSAFQDLAYGLSGPVAGVLADRAGYDSVFLLGATAAGVALAIAAGLWRADARSSQR</sequence>
<reference evidence="10 11" key="1">
    <citation type="journal article" date="2014" name="Genome Biol. Evol.">
        <title>Genome degeneration and adaptation in a nascent stage of symbiosis.</title>
        <authorList>
            <person name="Oakeson K.F."/>
            <person name="Gil R."/>
            <person name="Clayton A.L."/>
            <person name="Dunn D.M."/>
            <person name="von Niederhausern A.C."/>
            <person name="Hamil C."/>
            <person name="Aoyagi A."/>
            <person name="Duval B."/>
            <person name="Baca A."/>
            <person name="Silva F.J."/>
            <person name="Vallier A."/>
            <person name="Jackson D.G."/>
            <person name="Latorre A."/>
            <person name="Weiss R.B."/>
            <person name="Heddi A."/>
            <person name="Moya A."/>
            <person name="Dale C."/>
        </authorList>
    </citation>
    <scope>NUCLEOTIDE SEQUENCE [LARGE SCALE GENOMIC DNA]</scope>
    <source>
        <strain evidence="10 11">HS1</strain>
        <plasmid evidence="11">Plasmid pHS1</plasmid>
    </source>
</reference>
<geneLocation type="plasmid" evidence="10 11">
    <name>pHS1</name>
</geneLocation>
<gene>
    <name evidence="10" type="ORF">Sant_P0114</name>
</gene>
<dbReference type="AlphaFoldDB" id="W0I3W5"/>
<feature type="domain" description="Major facilitator superfamily (MFS) profile" evidence="9">
    <location>
        <begin position="165"/>
        <end position="397"/>
    </location>
</feature>
<keyword evidence="3 8" id="KW-1003">Cell membrane</keyword>
<evidence type="ECO:0000256" key="5">
    <source>
        <dbReference type="ARBA" id="ARBA00022692"/>
    </source>
</evidence>
<dbReference type="InterPro" id="IPR036259">
    <property type="entry name" value="MFS_trans_sf"/>
</dbReference>
<dbReference type="InterPro" id="IPR050171">
    <property type="entry name" value="MFS_Transporters"/>
</dbReference>
<comment type="subcellular location">
    <subcellularLocation>
        <location evidence="8">Cell inner membrane</location>
        <topology evidence="8">Multi-pass membrane protein</topology>
    </subcellularLocation>
    <subcellularLocation>
        <location evidence="1">Cell membrane</location>
        <topology evidence="1">Multi-pass membrane protein</topology>
    </subcellularLocation>
</comment>
<evidence type="ECO:0000313" key="10">
    <source>
        <dbReference type="EMBL" id="AHF79160.1"/>
    </source>
</evidence>
<protein>
    <recommendedName>
        <fullName evidence="8">Uncharacterized MFS-type transporter Sant_P0114</fullName>
    </recommendedName>
</protein>
<feature type="transmembrane region" description="Helical" evidence="8">
    <location>
        <begin position="118"/>
        <end position="139"/>
    </location>
</feature>
<dbReference type="PATRIC" id="fig|1239307.3.peg.4645"/>
<feature type="transmembrane region" description="Helical" evidence="8">
    <location>
        <begin position="247"/>
        <end position="268"/>
    </location>
</feature>
<name>W0I3W5_9GAMM</name>
<dbReference type="InterPro" id="IPR011701">
    <property type="entry name" value="MFS"/>
</dbReference>
<feature type="transmembrane region" description="Helical" evidence="8">
    <location>
        <begin position="146"/>
        <end position="168"/>
    </location>
</feature>
<feature type="transmembrane region" description="Helical" evidence="8">
    <location>
        <begin position="217"/>
        <end position="241"/>
    </location>
</feature>
<evidence type="ECO:0000259" key="9">
    <source>
        <dbReference type="PROSITE" id="PS50850"/>
    </source>
</evidence>
<feature type="transmembrane region" description="Helical" evidence="8">
    <location>
        <begin position="174"/>
        <end position="196"/>
    </location>
</feature>
<evidence type="ECO:0000256" key="2">
    <source>
        <dbReference type="ARBA" id="ARBA00022448"/>
    </source>
</evidence>
<evidence type="ECO:0000256" key="1">
    <source>
        <dbReference type="ARBA" id="ARBA00004651"/>
    </source>
</evidence>
<keyword evidence="11" id="KW-1185">Reference proteome</keyword>
<evidence type="ECO:0000256" key="8">
    <source>
        <dbReference type="HAMAP-Rule" id="MF_02091"/>
    </source>
</evidence>
<dbReference type="HOGENOM" id="CLU_001265_10_3_6"/>
<accession>W0I3W5</accession>
<comment type="similarity">
    <text evidence="8">Belongs to the major facilitator superfamily. YfcJ family.</text>
</comment>
<dbReference type="Pfam" id="PF07690">
    <property type="entry name" value="MFS_1"/>
    <property type="match status" value="1"/>
</dbReference>
<evidence type="ECO:0000256" key="4">
    <source>
        <dbReference type="ARBA" id="ARBA00022519"/>
    </source>
</evidence>
<evidence type="ECO:0000256" key="6">
    <source>
        <dbReference type="ARBA" id="ARBA00022989"/>
    </source>
</evidence>